<dbReference type="OrthoDB" id="5971971at2759"/>
<feature type="region of interest" description="Disordered" evidence="2">
    <location>
        <begin position="403"/>
        <end position="426"/>
    </location>
</feature>
<dbReference type="PANTHER" id="PTHR12353">
    <property type="entry name" value="DISKS LARGE-ASSOCIATED PROTEIN DAP SAP90/PSD-95-ASSOCIATED PROTEIN"/>
    <property type="match status" value="1"/>
</dbReference>
<evidence type="ECO:0000256" key="1">
    <source>
        <dbReference type="ARBA" id="ARBA00008839"/>
    </source>
</evidence>
<feature type="region of interest" description="Disordered" evidence="2">
    <location>
        <begin position="74"/>
        <end position="119"/>
    </location>
</feature>
<accession>A0A6S7KW56</accession>
<comment type="similarity">
    <text evidence="1">Belongs to the SAPAP family.</text>
</comment>
<proteinExistence type="inferred from homology"/>
<evidence type="ECO:0000313" key="3">
    <source>
        <dbReference type="EMBL" id="CAB4030782.1"/>
    </source>
</evidence>
<protein>
    <submittedName>
        <fullName evidence="3">Disks large-associated 5</fullName>
    </submittedName>
</protein>
<dbReference type="InterPro" id="IPR005026">
    <property type="entry name" value="SAPAP"/>
</dbReference>
<dbReference type="GO" id="GO:0023052">
    <property type="term" value="P:signaling"/>
    <property type="evidence" value="ECO:0007669"/>
    <property type="project" value="InterPro"/>
</dbReference>
<gene>
    <name evidence="3" type="ORF">PACLA_8A011754</name>
</gene>
<dbReference type="Proteomes" id="UP001152795">
    <property type="component" value="Unassembled WGS sequence"/>
</dbReference>
<keyword evidence="4" id="KW-1185">Reference proteome</keyword>
<feature type="compositionally biased region" description="Basic residues" evidence="2">
    <location>
        <begin position="403"/>
        <end position="415"/>
    </location>
</feature>
<evidence type="ECO:0000256" key="2">
    <source>
        <dbReference type="SAM" id="MobiDB-lite"/>
    </source>
</evidence>
<organism evidence="3 4">
    <name type="scientific">Paramuricea clavata</name>
    <name type="common">Red gorgonian</name>
    <name type="synonym">Violescent sea-whip</name>
    <dbReference type="NCBI Taxonomy" id="317549"/>
    <lineage>
        <taxon>Eukaryota</taxon>
        <taxon>Metazoa</taxon>
        <taxon>Cnidaria</taxon>
        <taxon>Anthozoa</taxon>
        <taxon>Octocorallia</taxon>
        <taxon>Malacalcyonacea</taxon>
        <taxon>Plexauridae</taxon>
        <taxon>Paramuricea</taxon>
    </lineage>
</organism>
<dbReference type="PANTHER" id="PTHR12353:SF1">
    <property type="entry name" value="DISKS LARGE-ASSOCIATED PROTEIN 5"/>
    <property type="match status" value="1"/>
</dbReference>
<dbReference type="AlphaFoldDB" id="A0A6S7KW56"/>
<evidence type="ECO:0000313" key="4">
    <source>
        <dbReference type="Proteomes" id="UP001152795"/>
    </source>
</evidence>
<dbReference type="EMBL" id="CACRXK020017135">
    <property type="protein sequence ID" value="CAB4030782.1"/>
    <property type="molecule type" value="Genomic_DNA"/>
</dbReference>
<sequence>MIIFLVTNTTKRVDPLKEALKKWQKEKRLREVQGKKTKKEPFRPVSNVSHQLSEFSHTFQHNNNQMNTTKIKPKDVTKTARKANHPSSAREKKTGTNVNKPTTRSSSRTMKTRSMARKTTTFTSTFSRSSITLVPVETDGISTSQLPSCTRDLPHGHVTRFRVNENEASERVPAVRPVRAVHLAPSFQPVSAVTQPPASIPNNVSFNVPNGVKSFVFCGDKFKFTPLSPNSAQRFFPSRTPVKELPNETVQTCVGESGNEVEMVAREDATTVEMKDVEGATKDVLDAKYFRKLASSEIDRLKSRSALWESEQEEMMPEEVKGKIRTVIGQVQLLVTKKFKQFNGLLDLNEDPTAEKKTLVSDLQGFWEMMYIQVEDIDKKFSELEEIKENNWEEKKVQVKKKNVKRTAKTKKKYPKTASSKVSKSRNKFREIRAQMKARLQKEKNEEQDAFKIILTPMKNKKANADPSEPEIILTPVRRSTRKSRGCANIAIPVVNLPENVSVDLFGACSKTPEAIEKNEYFSNLDDSMFLPRHTTPEPQISTADDLMVFSPTTPAQ</sequence>
<reference evidence="3" key="1">
    <citation type="submission" date="2020-04" db="EMBL/GenBank/DDBJ databases">
        <authorList>
            <person name="Alioto T."/>
            <person name="Alioto T."/>
            <person name="Gomez Garrido J."/>
        </authorList>
    </citation>
    <scope>NUCLEOTIDE SEQUENCE</scope>
    <source>
        <strain evidence="3">A484AB</strain>
    </source>
</reference>
<name>A0A6S7KW56_PARCT</name>
<dbReference type="Pfam" id="PF03359">
    <property type="entry name" value="GKAP"/>
    <property type="match status" value="1"/>
</dbReference>
<comment type="caution">
    <text evidence="3">The sequence shown here is derived from an EMBL/GenBank/DDBJ whole genome shotgun (WGS) entry which is preliminary data.</text>
</comment>